<keyword evidence="2" id="KW-1185">Reference proteome</keyword>
<sequence>MAAPMAVVRSASAPRSRGPGGFGVATVAVAAPQAVHPSLMPFPSFAMGGPHVGVFGSARDFLGHVDNTRAGSYAPPPLRSPSASANLRVEAVGASGCRSCGGSGPTLSVARSPSAAAAWGREASCSRQPIASAGHTQQQFTPR</sequence>
<dbReference type="Proteomes" id="UP000654075">
    <property type="component" value="Unassembled WGS sequence"/>
</dbReference>
<dbReference type="EMBL" id="CAJNNV010029839">
    <property type="protein sequence ID" value="CAE8630289.1"/>
    <property type="molecule type" value="Genomic_DNA"/>
</dbReference>
<proteinExistence type="predicted"/>
<dbReference type="AlphaFoldDB" id="A0A813GYC5"/>
<feature type="non-terminal residue" evidence="1">
    <location>
        <position position="143"/>
    </location>
</feature>
<evidence type="ECO:0000313" key="1">
    <source>
        <dbReference type="EMBL" id="CAE8630289.1"/>
    </source>
</evidence>
<name>A0A813GYC5_POLGL</name>
<reference evidence="1" key="1">
    <citation type="submission" date="2021-02" db="EMBL/GenBank/DDBJ databases">
        <authorList>
            <person name="Dougan E. K."/>
            <person name="Rhodes N."/>
            <person name="Thang M."/>
            <person name="Chan C."/>
        </authorList>
    </citation>
    <scope>NUCLEOTIDE SEQUENCE</scope>
</reference>
<evidence type="ECO:0000313" key="2">
    <source>
        <dbReference type="Proteomes" id="UP000654075"/>
    </source>
</evidence>
<protein>
    <submittedName>
        <fullName evidence="1">Uncharacterized protein</fullName>
    </submittedName>
</protein>
<comment type="caution">
    <text evidence="1">The sequence shown here is derived from an EMBL/GenBank/DDBJ whole genome shotgun (WGS) entry which is preliminary data.</text>
</comment>
<gene>
    <name evidence="1" type="ORF">PGLA1383_LOCUS46675</name>
</gene>
<organism evidence="1 2">
    <name type="scientific">Polarella glacialis</name>
    <name type="common">Dinoflagellate</name>
    <dbReference type="NCBI Taxonomy" id="89957"/>
    <lineage>
        <taxon>Eukaryota</taxon>
        <taxon>Sar</taxon>
        <taxon>Alveolata</taxon>
        <taxon>Dinophyceae</taxon>
        <taxon>Suessiales</taxon>
        <taxon>Suessiaceae</taxon>
        <taxon>Polarella</taxon>
    </lineage>
</organism>
<accession>A0A813GYC5</accession>